<keyword evidence="2" id="KW-0813">Transport</keyword>
<organism evidence="5 6">
    <name type="scientific">Panagrellus redivivus</name>
    <name type="common">Microworm</name>
    <dbReference type="NCBI Taxonomy" id="6233"/>
    <lineage>
        <taxon>Eukaryota</taxon>
        <taxon>Metazoa</taxon>
        <taxon>Ecdysozoa</taxon>
        <taxon>Nematoda</taxon>
        <taxon>Chromadorea</taxon>
        <taxon>Rhabditida</taxon>
        <taxon>Tylenchina</taxon>
        <taxon>Panagrolaimomorpha</taxon>
        <taxon>Panagrolaimoidea</taxon>
        <taxon>Panagrolaimidae</taxon>
        <taxon>Panagrellus</taxon>
    </lineage>
</organism>
<evidence type="ECO:0000256" key="1">
    <source>
        <dbReference type="ARBA" id="ARBA00008390"/>
    </source>
</evidence>
<dbReference type="PANTHER" id="PTHR22725:SF9">
    <property type="entry name" value="FATTY ACID-BINDING PROTEIN HOMOLOG 3"/>
    <property type="match status" value="1"/>
</dbReference>
<keyword evidence="3" id="KW-0446">Lipid-binding</keyword>
<evidence type="ECO:0000256" key="2">
    <source>
        <dbReference type="ARBA" id="ARBA00022448"/>
    </source>
</evidence>
<dbReference type="InterPro" id="IPR040094">
    <property type="entry name" value="Lbp1-4"/>
</dbReference>
<dbReference type="PROSITE" id="PS00214">
    <property type="entry name" value="FABP"/>
    <property type="match status" value="1"/>
</dbReference>
<reference evidence="6" key="2">
    <citation type="submission" date="2020-10" db="UniProtKB">
        <authorList>
            <consortium name="WormBaseParasite"/>
        </authorList>
    </citation>
    <scope>IDENTIFICATION</scope>
</reference>
<reference evidence="5" key="1">
    <citation type="journal article" date="2013" name="Genetics">
        <title>The draft genome and transcriptome of Panagrellus redivivus are shaped by the harsh demands of a free-living lifestyle.</title>
        <authorList>
            <person name="Srinivasan J."/>
            <person name="Dillman A.R."/>
            <person name="Macchietto M.G."/>
            <person name="Heikkinen L."/>
            <person name="Lakso M."/>
            <person name="Fracchia K.M."/>
            <person name="Antoshechkin I."/>
            <person name="Mortazavi A."/>
            <person name="Wong G."/>
            <person name="Sternberg P.W."/>
        </authorList>
    </citation>
    <scope>NUCLEOTIDE SEQUENCE [LARGE SCALE GENOMIC DNA]</scope>
    <source>
        <strain evidence="5">MT8872</strain>
    </source>
</reference>
<dbReference type="PRINTS" id="PR00178">
    <property type="entry name" value="FATTYACIDBP"/>
</dbReference>
<protein>
    <submittedName>
        <fullName evidence="6">FABP domain-containing protein</fullName>
    </submittedName>
</protein>
<dbReference type="CDD" id="cd00742">
    <property type="entry name" value="FABP"/>
    <property type="match status" value="1"/>
</dbReference>
<feature type="domain" description="Cytosolic fatty-acid binding proteins" evidence="4">
    <location>
        <begin position="23"/>
        <end position="40"/>
    </location>
</feature>
<name>A0A7E4VX29_PANRE</name>
<dbReference type="WBParaSite" id="Pan_g3820.t1">
    <property type="protein sequence ID" value="Pan_g3820.t1"/>
    <property type="gene ID" value="Pan_g3820"/>
</dbReference>
<evidence type="ECO:0000256" key="3">
    <source>
        <dbReference type="ARBA" id="ARBA00023121"/>
    </source>
</evidence>
<dbReference type="SUPFAM" id="SSF50814">
    <property type="entry name" value="Lipocalins"/>
    <property type="match status" value="1"/>
</dbReference>
<dbReference type="AlphaFoldDB" id="A0A7E4VX29"/>
<proteinExistence type="inferred from homology"/>
<evidence type="ECO:0000259" key="4">
    <source>
        <dbReference type="PROSITE" id="PS00214"/>
    </source>
</evidence>
<dbReference type="PANTHER" id="PTHR22725">
    <property type="entry name" value="FATTY ACID-BINDING PROTEIN HOMOLOG 1-RELATED-RELATED"/>
    <property type="match status" value="1"/>
</dbReference>
<accession>A0A7E4VX29</accession>
<dbReference type="GO" id="GO:0008289">
    <property type="term" value="F:lipid binding"/>
    <property type="evidence" value="ECO:0007669"/>
    <property type="project" value="UniProtKB-KW"/>
</dbReference>
<dbReference type="Gene3D" id="2.40.128.20">
    <property type="match status" value="1"/>
</dbReference>
<dbReference type="InterPro" id="IPR000463">
    <property type="entry name" value="Fatty_acid-bd"/>
</dbReference>
<dbReference type="Proteomes" id="UP000492821">
    <property type="component" value="Unassembled WGS sequence"/>
</dbReference>
<comment type="similarity">
    <text evidence="1">Belongs to the calycin superfamily. Fatty-acid binding protein (FABP) family.</text>
</comment>
<evidence type="ECO:0000313" key="6">
    <source>
        <dbReference type="WBParaSite" id="Pan_g3820.t1"/>
    </source>
</evidence>
<dbReference type="InterPro" id="IPR012674">
    <property type="entry name" value="Calycin"/>
</dbReference>
<sequence>MSSFAVTMAASGDAKAVPEKFFGSFKLEKSENFDEFLSSKGVNWFIRKMIQMTSITKQFKPATGKPGKFTAINLSRKANTEWDFTVGEEFEAQGLDGTKHKIKFDVPDENTLTEYHLRVEMPGDTGETYYYTREGDYLILKMENNNITCRRFFKSVPEGEAK</sequence>
<keyword evidence="5" id="KW-1185">Reference proteome</keyword>
<evidence type="ECO:0000313" key="5">
    <source>
        <dbReference type="Proteomes" id="UP000492821"/>
    </source>
</evidence>